<feature type="domain" description="Lipid A biosynthesis N-terminal" evidence="2">
    <location>
        <begin position="26"/>
        <end position="97"/>
    </location>
</feature>
<keyword evidence="1" id="KW-1133">Transmembrane helix</keyword>
<evidence type="ECO:0000313" key="3">
    <source>
        <dbReference type="EMBL" id="OQM76664.1"/>
    </source>
</evidence>
<dbReference type="STRING" id="1873176.BFN67_13630"/>
<name>A0A1V8RU79_9HYPH</name>
<feature type="transmembrane region" description="Helical" evidence="1">
    <location>
        <begin position="79"/>
        <end position="99"/>
    </location>
</feature>
<dbReference type="InterPro" id="IPR011499">
    <property type="entry name" value="Lipid_A_biosynth_N"/>
</dbReference>
<dbReference type="AlphaFoldDB" id="A0A1V8RU79"/>
<evidence type="ECO:0000256" key="1">
    <source>
        <dbReference type="SAM" id="Phobius"/>
    </source>
</evidence>
<dbReference type="RefSeq" id="WP_080918670.1">
    <property type="nucleotide sequence ID" value="NZ_MDET01000006.1"/>
</dbReference>
<proteinExistence type="predicted"/>
<gene>
    <name evidence="3" type="ORF">BFN67_13630</name>
</gene>
<dbReference type="GO" id="GO:0008915">
    <property type="term" value="F:lipid-A-disaccharide synthase activity"/>
    <property type="evidence" value="ECO:0007669"/>
    <property type="project" value="InterPro"/>
</dbReference>
<keyword evidence="1" id="KW-0472">Membrane</keyword>
<organism evidence="3 4">
    <name type="scientific">Manganibacter manganicus</name>
    <dbReference type="NCBI Taxonomy" id="1873176"/>
    <lineage>
        <taxon>Bacteria</taxon>
        <taxon>Pseudomonadati</taxon>
        <taxon>Pseudomonadota</taxon>
        <taxon>Alphaproteobacteria</taxon>
        <taxon>Hyphomicrobiales</taxon>
        <taxon>Phyllobacteriaceae</taxon>
        <taxon>Manganibacter</taxon>
    </lineage>
</organism>
<dbReference type="SMART" id="SM01259">
    <property type="entry name" value="LAB_N"/>
    <property type="match status" value="1"/>
</dbReference>
<evidence type="ECO:0000313" key="4">
    <source>
        <dbReference type="Proteomes" id="UP000191905"/>
    </source>
</evidence>
<comment type="caution">
    <text evidence="3">The sequence shown here is derived from an EMBL/GenBank/DDBJ whole genome shotgun (WGS) entry which is preliminary data.</text>
</comment>
<keyword evidence="1" id="KW-0812">Transmembrane</keyword>
<protein>
    <recommendedName>
        <fullName evidence="2">Lipid A biosynthesis N-terminal domain-containing protein</fullName>
    </recommendedName>
</protein>
<dbReference type="InterPro" id="IPR014546">
    <property type="entry name" value="UCP028440_lipidA_biosyn"/>
</dbReference>
<dbReference type="Proteomes" id="UP000191905">
    <property type="component" value="Unassembled WGS sequence"/>
</dbReference>
<reference evidence="3 4" key="1">
    <citation type="journal article" date="2016" name="Int. J. Syst. Evol. Microbiol.">
        <title>Pseudaminobacter manganicus sp. nov., isolated from sludge of a manganese mine.</title>
        <authorList>
            <person name="Li J."/>
            <person name="Huang J."/>
            <person name="Liao S."/>
            <person name="Wang G."/>
        </authorList>
    </citation>
    <scope>NUCLEOTIDE SEQUENCE [LARGE SCALE GENOMIC DNA]</scope>
    <source>
        <strain evidence="3 4">JH-7</strain>
    </source>
</reference>
<dbReference type="EMBL" id="MDET01000006">
    <property type="protein sequence ID" value="OQM76664.1"/>
    <property type="molecule type" value="Genomic_DNA"/>
</dbReference>
<feature type="transmembrane region" description="Helical" evidence="1">
    <location>
        <begin position="20"/>
        <end position="40"/>
    </location>
</feature>
<dbReference type="GO" id="GO:0009245">
    <property type="term" value="P:lipid A biosynthetic process"/>
    <property type="evidence" value="ECO:0007669"/>
    <property type="project" value="InterPro"/>
</dbReference>
<dbReference type="OrthoDB" id="9793186at2"/>
<evidence type="ECO:0000259" key="2">
    <source>
        <dbReference type="SMART" id="SM01259"/>
    </source>
</evidence>
<dbReference type="PIRSF" id="PIRSF028440">
    <property type="entry name" value="UCP_LAB_N"/>
    <property type="match status" value="1"/>
</dbReference>
<sequence length="111" mass="12828">MGSVFDHLFTWFHQVFILQFNGWVLLGFVAQFFFGMRFVVQWLASERAKRSVVPVAFWFFSLGGGGLLLIYAIQRRDPVFIAGQALGLFIYFRNLWLIANERKAAAMTKVD</sequence>
<dbReference type="GO" id="GO:0016020">
    <property type="term" value="C:membrane"/>
    <property type="evidence" value="ECO:0007669"/>
    <property type="project" value="GOC"/>
</dbReference>
<feature type="transmembrane region" description="Helical" evidence="1">
    <location>
        <begin position="52"/>
        <end position="73"/>
    </location>
</feature>
<accession>A0A1V8RU79</accession>
<keyword evidence="4" id="KW-1185">Reference proteome</keyword>
<dbReference type="Pfam" id="PF07578">
    <property type="entry name" value="LAB_N"/>
    <property type="match status" value="1"/>
</dbReference>